<dbReference type="EMBL" id="VRLW01000004">
    <property type="protein sequence ID" value="KAA1257200.1"/>
    <property type="molecule type" value="Genomic_DNA"/>
</dbReference>
<keyword evidence="1" id="KW-0472">Membrane</keyword>
<dbReference type="EMBL" id="VRLW01000003">
    <property type="protein sequence ID" value="KAA1257312.1"/>
    <property type="molecule type" value="Genomic_DNA"/>
</dbReference>
<dbReference type="AlphaFoldDB" id="A0A5B1CAM3"/>
<feature type="transmembrane region" description="Helical" evidence="1">
    <location>
        <begin position="35"/>
        <end position="56"/>
    </location>
</feature>
<protein>
    <submittedName>
        <fullName evidence="3">Uncharacterized protein</fullName>
    </submittedName>
</protein>
<feature type="transmembrane region" description="Helical" evidence="1">
    <location>
        <begin position="77"/>
        <end position="107"/>
    </location>
</feature>
<organism evidence="3 4">
    <name type="scientific">Rubripirellula obstinata</name>
    <dbReference type="NCBI Taxonomy" id="406547"/>
    <lineage>
        <taxon>Bacteria</taxon>
        <taxon>Pseudomonadati</taxon>
        <taxon>Planctomycetota</taxon>
        <taxon>Planctomycetia</taxon>
        <taxon>Pirellulales</taxon>
        <taxon>Pirellulaceae</taxon>
        <taxon>Rubripirellula</taxon>
    </lineage>
</organism>
<proteinExistence type="predicted"/>
<reference evidence="3 4" key="1">
    <citation type="submission" date="2019-08" db="EMBL/GenBank/DDBJ databases">
        <title>Deep-cultivation of Planctomycetes and their phenomic and genomic characterization uncovers novel biology.</title>
        <authorList>
            <person name="Wiegand S."/>
            <person name="Jogler M."/>
            <person name="Boedeker C."/>
            <person name="Pinto D."/>
            <person name="Vollmers J."/>
            <person name="Rivas-Marin E."/>
            <person name="Kohn T."/>
            <person name="Peeters S.H."/>
            <person name="Heuer A."/>
            <person name="Rast P."/>
            <person name="Oberbeckmann S."/>
            <person name="Bunk B."/>
            <person name="Jeske O."/>
            <person name="Meyerdierks A."/>
            <person name="Storesund J.E."/>
            <person name="Kallscheuer N."/>
            <person name="Luecker S."/>
            <person name="Lage O.M."/>
            <person name="Pohl T."/>
            <person name="Merkel B.J."/>
            <person name="Hornburger P."/>
            <person name="Mueller R.-W."/>
            <person name="Bruemmer F."/>
            <person name="Labrenz M."/>
            <person name="Spormann A.M."/>
            <person name="Op Den Camp H."/>
            <person name="Overmann J."/>
            <person name="Amann R."/>
            <person name="Jetten M.S.M."/>
            <person name="Mascher T."/>
            <person name="Medema M.H."/>
            <person name="Devos D.P."/>
            <person name="Kaster A.-K."/>
            <person name="Ovreas L."/>
            <person name="Rohde M."/>
            <person name="Galperin M.Y."/>
            <person name="Jogler C."/>
        </authorList>
    </citation>
    <scope>NUCLEOTIDE SEQUENCE [LARGE SCALE GENOMIC DNA]</scope>
    <source>
        <strain evidence="3 4">LF1</strain>
    </source>
</reference>
<dbReference type="Proteomes" id="UP000322699">
    <property type="component" value="Unassembled WGS sequence"/>
</dbReference>
<name>A0A5B1CAM3_9BACT</name>
<sequence>MFKHLPQMNFKNALGFGVVLGIAIGWELRGQLPNAVCLTVAVFFATFSALAGTVLSRADSARIAMQDARHVGRLHKIYLCSGIMSVLAWFLSVLVVGFPLFALIGFLSV</sequence>
<evidence type="ECO:0000313" key="3">
    <source>
        <dbReference type="EMBL" id="KAA1257312.1"/>
    </source>
</evidence>
<comment type="caution">
    <text evidence="3">The sequence shown here is derived from an EMBL/GenBank/DDBJ whole genome shotgun (WGS) entry which is preliminary data.</text>
</comment>
<evidence type="ECO:0000256" key="1">
    <source>
        <dbReference type="SAM" id="Phobius"/>
    </source>
</evidence>
<accession>A0A5B1CAM3</accession>
<evidence type="ECO:0000313" key="2">
    <source>
        <dbReference type="EMBL" id="KAA1257200.1"/>
    </source>
</evidence>
<evidence type="ECO:0000313" key="4">
    <source>
        <dbReference type="Proteomes" id="UP000322699"/>
    </source>
</evidence>
<keyword evidence="1" id="KW-1133">Transmembrane helix</keyword>
<keyword evidence="4" id="KW-1185">Reference proteome</keyword>
<gene>
    <name evidence="3" type="ORF">LF1_54610</name>
    <name evidence="2" type="ORF">LF1_56000</name>
</gene>
<keyword evidence="1" id="KW-0812">Transmembrane</keyword>